<dbReference type="Pfam" id="PF15610">
    <property type="entry name" value="PRTase_3"/>
    <property type="match status" value="1"/>
</dbReference>
<dbReference type="RefSeq" id="YP_009984548.1">
    <property type="nucleotide sequence ID" value="NC_052652.1"/>
</dbReference>
<dbReference type="Proteomes" id="UP000230824">
    <property type="component" value="Segment"/>
</dbReference>
<dbReference type="GeneID" id="62611892"/>
<dbReference type="Gene3D" id="3.40.50.2020">
    <property type="match status" value="1"/>
</dbReference>
<name>A0A291LAE0_9CAUD</name>
<evidence type="ECO:0000313" key="1">
    <source>
        <dbReference type="EMBL" id="ATI15922.1"/>
    </source>
</evidence>
<reference evidence="1 2" key="1">
    <citation type="submission" date="2017-09" db="EMBL/GenBank/DDBJ databases">
        <title>Phage vB_EcoM_PHB05 against multidrug-resistant shiga toxin-producing Escherichia.</title>
        <authorList>
            <person name="Chen Y."/>
            <person name="Song J."/>
            <person name="Wu B."/>
        </authorList>
    </citation>
    <scope>NUCLEOTIDE SEQUENCE [LARGE SCALE GENOMIC DNA]</scope>
    <source>
        <strain evidence="1">Wastewater</strain>
    </source>
</reference>
<evidence type="ECO:0000313" key="2">
    <source>
        <dbReference type="Proteomes" id="UP000230824"/>
    </source>
</evidence>
<keyword evidence="2" id="KW-1185">Reference proteome</keyword>
<organism evidence="1 2">
    <name type="scientific">Escherichia phage vB_EcoM_PHB05</name>
    <dbReference type="NCBI Taxonomy" id="2041347"/>
    <lineage>
        <taxon>Viruses</taxon>
        <taxon>Duplodnaviria</taxon>
        <taxon>Heunggongvirae</taxon>
        <taxon>Uroviricota</taxon>
        <taxon>Caudoviricetes</taxon>
        <taxon>Stephanstirmvirinae</taxon>
        <taxon>Justusliebigvirus</taxon>
        <taxon>Justusliebigvirus PHB05</taxon>
    </lineage>
</organism>
<dbReference type="KEGG" id="vg:62611892"/>
<dbReference type="EMBL" id="MF805809">
    <property type="protein sequence ID" value="ATI15922.1"/>
    <property type="molecule type" value="Genomic_DNA"/>
</dbReference>
<accession>A0A291LAE0</accession>
<sequence length="285" mass="33190">MRNQIQHFANTFTNLKEAKFNIADYSKLKFGSNQAAKRMGRILAESFFSKYEERLVNESFVVIPSPYNYVKNAATVLSEHFVDHLNYLISIKGGKAVEWDIVHRKVSYINDYGFLSKEDRKALIDGDTFSINRDFWGNKTLIFIDDVNITGTHEEKLIEILDKEGVENDTFFLYFAKYEGTEANTEAALNFNYINNLAAFIKMIKQETDAKCLVRPIKYLMSQSEVDFKIALSQLPLYYVEQLFFGCLAEGYNNIEKYKENFDFLRQFFESNIINKSNVKGDYYV</sequence>
<proteinExistence type="predicted"/>
<dbReference type="InterPro" id="IPR029057">
    <property type="entry name" value="PRTase-like"/>
</dbReference>
<dbReference type="InterPro" id="IPR028944">
    <property type="entry name" value="PRTase_ComF-like"/>
</dbReference>
<protein>
    <submittedName>
        <fullName evidence="1">Uncharacterized protein</fullName>
    </submittedName>
</protein>